<dbReference type="GO" id="GO:0005524">
    <property type="term" value="F:ATP binding"/>
    <property type="evidence" value="ECO:0007669"/>
    <property type="project" value="TreeGrafter"/>
</dbReference>
<reference evidence="1 2" key="1">
    <citation type="journal article" date="2009" name="Appl. Environ. Microbiol.">
        <title>Community genomic and proteomic analyses of chemoautotrophic iron-oxidizing "Leptospirillum rubarum" (Group II) and "Leptospirillum ferrodiazotrophum" (Group III) bacteria in acid mine drainage biofilms.</title>
        <authorList>
            <person name="Goltsman D.S."/>
            <person name="Denef V.J."/>
            <person name="Singer S.W."/>
            <person name="VerBerkmoes N.C."/>
            <person name="Lefsrud M."/>
            <person name="Mueller R.S."/>
            <person name="Dick G.J."/>
            <person name="Sun C.L."/>
            <person name="Wheeler K.E."/>
            <person name="Zemla A."/>
            <person name="Baker B.J."/>
            <person name="Hauser L."/>
            <person name="Land M."/>
            <person name="Shah M.B."/>
            <person name="Thelen M.P."/>
            <person name="Hettich R.L."/>
            <person name="Banfield J.F."/>
        </authorList>
    </citation>
    <scope>NUCLEOTIDE SEQUENCE [LARGE SCALE GENOMIC DNA]</scope>
</reference>
<proteinExistence type="predicted"/>
<name>C6HXH5_9BACT</name>
<dbReference type="InterPro" id="IPR004347">
    <property type="entry name" value="Pup_ligase/deamidase"/>
</dbReference>
<dbReference type="Proteomes" id="UP000009374">
    <property type="component" value="Unassembled WGS sequence"/>
</dbReference>
<dbReference type="GO" id="GO:0010498">
    <property type="term" value="P:proteasomal protein catabolic process"/>
    <property type="evidence" value="ECO:0007669"/>
    <property type="project" value="InterPro"/>
</dbReference>
<keyword evidence="1" id="KW-0647">Proteasome</keyword>
<dbReference type="EMBL" id="GG693873">
    <property type="protein sequence ID" value="EES52727.1"/>
    <property type="molecule type" value="Genomic_DNA"/>
</dbReference>
<evidence type="ECO:0000313" key="1">
    <source>
        <dbReference type="EMBL" id="EES52727.1"/>
    </source>
</evidence>
<dbReference type="AlphaFoldDB" id="C6HXH5"/>
<sequence length="533" mass="58955">MSSSVSSPQGDFVSDPTACRVAGTEVEYGIAFSSGEIGDLSAQISHELVGSLPEEYSGGALWDYEPEDPFHDARGFYVEGQRERPDRGENRRTNRALYNGGRFYVDGGHPEYSAPECRSLRDILRFERAGDRLVELAMHRWERRDPRGRSLRVFRNNADGFGNSWGYHENYLVARSLPFERIVAGLTAHLVSRPIFCGAGKVASDRGRGGGFQISQRAEFFEVPVGLSTTARRGIVNTRDEPHSLHERYRRLHVITGDSNCSEVSTALKVGTTMLLLAALEGSSPHDQAAGIPVLLDPVSAFHAVSSDLTLRAPLPLSDGRTLGVLDLAEKVFRFVKDFYLREGMGPETRQILDRWESVLSRLGSMSKVQGEFLGLDREIDWVIKKGLLDRYAESRSIPSGDGRLRMIDLQYHDIRSDRGLFRLLESRGEVLRILDPQEIEEALLSPPADTRAYFRGTLLRRFPREVVAVSWSSAVVDDGSTSLKRIPLEDPCRGTQKVAGALIERHVTASGLLAELASGQTPGAGSVNGKET</sequence>
<dbReference type="PANTHER" id="PTHR42307:SF2">
    <property type="entry name" value="PUP DEAMIDASE_DEPUPYLASE"/>
    <property type="match status" value="1"/>
</dbReference>
<dbReference type="GO" id="GO:0000502">
    <property type="term" value="C:proteasome complex"/>
    <property type="evidence" value="ECO:0007669"/>
    <property type="project" value="UniProtKB-KW"/>
</dbReference>
<evidence type="ECO:0000313" key="2">
    <source>
        <dbReference type="Proteomes" id="UP000009374"/>
    </source>
</evidence>
<accession>C6HXH5</accession>
<dbReference type="GO" id="GO:0070490">
    <property type="term" value="P:protein pupylation"/>
    <property type="evidence" value="ECO:0007669"/>
    <property type="project" value="TreeGrafter"/>
</dbReference>
<protein>
    <submittedName>
        <fullName evidence="1">Putative proteasome component</fullName>
    </submittedName>
</protein>
<dbReference type="PANTHER" id="PTHR42307">
    <property type="entry name" value="PUP DEAMIDASE/DEPUPYLASE"/>
    <property type="match status" value="1"/>
</dbReference>
<dbReference type="Pfam" id="PF03136">
    <property type="entry name" value="Pup_ligase"/>
    <property type="match status" value="1"/>
</dbReference>
<keyword evidence="2" id="KW-1185">Reference proteome</keyword>
<dbReference type="GO" id="GO:0019941">
    <property type="term" value="P:modification-dependent protein catabolic process"/>
    <property type="evidence" value="ECO:0007669"/>
    <property type="project" value="InterPro"/>
</dbReference>
<organism evidence="1 2">
    <name type="scientific">Leptospirillum ferrodiazotrophum</name>
    <dbReference type="NCBI Taxonomy" id="412449"/>
    <lineage>
        <taxon>Bacteria</taxon>
        <taxon>Pseudomonadati</taxon>
        <taxon>Nitrospirota</taxon>
        <taxon>Nitrospiria</taxon>
        <taxon>Nitrospirales</taxon>
        <taxon>Nitrospiraceae</taxon>
        <taxon>Leptospirillum</taxon>
    </lineage>
</organism>
<gene>
    <name evidence="1" type="ORF">UBAL3_92050099</name>
</gene>